<feature type="transmembrane region" description="Helical" evidence="1">
    <location>
        <begin position="78"/>
        <end position="96"/>
    </location>
</feature>
<feature type="transmembrane region" description="Helical" evidence="1">
    <location>
        <begin position="134"/>
        <end position="154"/>
    </location>
</feature>
<feature type="transmembrane region" description="Helical" evidence="1">
    <location>
        <begin position="243"/>
        <end position="266"/>
    </location>
</feature>
<reference evidence="3" key="1">
    <citation type="journal article" date="2019" name="Int. J. Syst. Evol. Microbiol.">
        <title>The Global Catalogue of Microorganisms (GCM) 10K type strain sequencing project: providing services to taxonomists for standard genome sequencing and annotation.</title>
        <authorList>
            <consortium name="The Broad Institute Genomics Platform"/>
            <consortium name="The Broad Institute Genome Sequencing Center for Infectious Disease"/>
            <person name="Wu L."/>
            <person name="Ma J."/>
        </authorList>
    </citation>
    <scope>NUCLEOTIDE SEQUENCE [LARGE SCALE GENOMIC DNA]</scope>
    <source>
        <strain evidence="3">KACC 14249</strain>
    </source>
</reference>
<keyword evidence="1" id="KW-0472">Membrane</keyword>
<keyword evidence="1" id="KW-1133">Transmembrane helix</keyword>
<evidence type="ECO:0008006" key="4">
    <source>
        <dbReference type="Google" id="ProtNLM"/>
    </source>
</evidence>
<feature type="transmembrane region" description="Helical" evidence="1">
    <location>
        <begin position="42"/>
        <end position="66"/>
    </location>
</feature>
<dbReference type="RefSeq" id="WP_345718235.1">
    <property type="nucleotide sequence ID" value="NZ_BAABFP010000008.1"/>
</dbReference>
<proteinExistence type="predicted"/>
<organism evidence="2 3">
    <name type="scientific">Angustibacter luteus</name>
    <dbReference type="NCBI Taxonomy" id="658456"/>
    <lineage>
        <taxon>Bacteria</taxon>
        <taxon>Bacillati</taxon>
        <taxon>Actinomycetota</taxon>
        <taxon>Actinomycetes</taxon>
        <taxon>Kineosporiales</taxon>
        <taxon>Kineosporiaceae</taxon>
    </lineage>
</organism>
<evidence type="ECO:0000313" key="2">
    <source>
        <dbReference type="EMBL" id="MFC6006760.1"/>
    </source>
</evidence>
<name>A0ABW1JD22_9ACTN</name>
<comment type="caution">
    <text evidence="2">The sequence shown here is derived from an EMBL/GenBank/DDBJ whole genome shotgun (WGS) entry which is preliminary data.</text>
</comment>
<keyword evidence="3" id="KW-1185">Reference proteome</keyword>
<dbReference type="Proteomes" id="UP001596189">
    <property type="component" value="Unassembled WGS sequence"/>
</dbReference>
<feature type="transmembrane region" description="Helical" evidence="1">
    <location>
        <begin position="185"/>
        <end position="205"/>
    </location>
</feature>
<feature type="transmembrane region" description="Helical" evidence="1">
    <location>
        <begin position="160"/>
        <end position="178"/>
    </location>
</feature>
<keyword evidence="1" id="KW-0812">Transmembrane</keyword>
<protein>
    <recommendedName>
        <fullName evidence="4">Permease</fullName>
    </recommendedName>
</protein>
<evidence type="ECO:0000313" key="3">
    <source>
        <dbReference type="Proteomes" id="UP001596189"/>
    </source>
</evidence>
<dbReference type="EMBL" id="JBHSRD010000003">
    <property type="protein sequence ID" value="MFC6006760.1"/>
    <property type="molecule type" value="Genomic_DNA"/>
</dbReference>
<gene>
    <name evidence="2" type="ORF">ACFQDO_06405</name>
</gene>
<feature type="transmembrane region" description="Helical" evidence="1">
    <location>
        <begin position="211"/>
        <end position="231"/>
    </location>
</feature>
<sequence>MTGTDDATGERDIVPSLPATPTGAIRYWTAGMSTVLAGLLALGAYAGSVGLVVAALVTVGLLAWGWPALVDLPSPRGTTTVLALAGTAAVLSVALADAEPRLEWLALALAGAVVAEFVHQLLRRDGRPRLVESVSGTIAGVVVLGSVSAVLALVDAPAGAAGVLTWAVCVAVALLVLLAPVSSRLIMGLAMVVAAAVGALLGTALDDGTALAGAVCGGLCAAVALVLHRLLSVLPAAGRAPGWLALSAAPLASSGMVAYVVLRLALG</sequence>
<evidence type="ECO:0000256" key="1">
    <source>
        <dbReference type="SAM" id="Phobius"/>
    </source>
</evidence>
<accession>A0ABW1JD22</accession>